<dbReference type="GO" id="GO:0043022">
    <property type="term" value="F:ribosome binding"/>
    <property type="evidence" value="ECO:0007669"/>
    <property type="project" value="UniProtKB-UniRule"/>
</dbReference>
<dbReference type="OrthoDB" id="9760518at2"/>
<dbReference type="CDD" id="cd16260">
    <property type="entry name" value="EF4_III"/>
    <property type="match status" value="1"/>
</dbReference>
<dbReference type="Pfam" id="PF00679">
    <property type="entry name" value="EFG_C"/>
    <property type="match status" value="1"/>
</dbReference>
<evidence type="ECO:0000256" key="1">
    <source>
        <dbReference type="ARBA" id="ARBA00005454"/>
    </source>
</evidence>
<gene>
    <name evidence="12 14" type="primary">lepA</name>
    <name evidence="14" type="ORF">FIV42_27340</name>
</gene>
<evidence type="ECO:0000313" key="14">
    <source>
        <dbReference type="EMBL" id="QDG54326.1"/>
    </source>
</evidence>
<dbReference type="InterPro" id="IPR027417">
    <property type="entry name" value="P-loop_NTPase"/>
</dbReference>
<dbReference type="InterPro" id="IPR035647">
    <property type="entry name" value="EFG_III/V"/>
</dbReference>
<name>A0A4Y6Q173_PERCE</name>
<dbReference type="CDD" id="cd03709">
    <property type="entry name" value="lepA_C"/>
    <property type="match status" value="1"/>
</dbReference>
<dbReference type="PRINTS" id="PR00315">
    <property type="entry name" value="ELONGATNFCT"/>
</dbReference>
<dbReference type="InterPro" id="IPR035654">
    <property type="entry name" value="LepA_IV"/>
</dbReference>
<dbReference type="NCBIfam" id="TIGR01393">
    <property type="entry name" value="lepA"/>
    <property type="match status" value="1"/>
</dbReference>
<dbReference type="EC" id="3.6.5.n1" evidence="11 12"/>
<dbReference type="InterPro" id="IPR000795">
    <property type="entry name" value="T_Tr_GTP-bd_dom"/>
</dbReference>
<dbReference type="GO" id="GO:0005886">
    <property type="term" value="C:plasma membrane"/>
    <property type="evidence" value="ECO:0007669"/>
    <property type="project" value="UniProtKB-SubCell"/>
</dbReference>
<dbReference type="Pfam" id="PF00009">
    <property type="entry name" value="GTP_EFTU"/>
    <property type="match status" value="1"/>
</dbReference>
<reference evidence="14 15" key="1">
    <citation type="submission" date="2019-06" db="EMBL/GenBank/DDBJ databases">
        <title>Persicimonas caeni gen. nov., sp. nov., a predatory bacterium isolated from solar saltern.</title>
        <authorList>
            <person name="Wang S."/>
        </authorList>
    </citation>
    <scope>NUCLEOTIDE SEQUENCE [LARGE SCALE GENOMIC DNA]</scope>
    <source>
        <strain evidence="14 15">YN101</strain>
    </source>
</reference>
<dbReference type="PANTHER" id="PTHR43512:SF4">
    <property type="entry name" value="TRANSLATION FACTOR GUF1 HOMOLOG, CHLOROPLASTIC"/>
    <property type="match status" value="1"/>
</dbReference>
<comment type="catalytic activity">
    <reaction evidence="8 12">
        <text>GTP + H2O = GDP + phosphate + H(+)</text>
        <dbReference type="Rhea" id="RHEA:19669"/>
        <dbReference type="ChEBI" id="CHEBI:15377"/>
        <dbReference type="ChEBI" id="CHEBI:15378"/>
        <dbReference type="ChEBI" id="CHEBI:37565"/>
        <dbReference type="ChEBI" id="CHEBI:43474"/>
        <dbReference type="ChEBI" id="CHEBI:58189"/>
        <dbReference type="EC" id="3.6.5.n1"/>
    </reaction>
</comment>
<proteinExistence type="inferred from homology"/>
<dbReference type="HAMAP" id="MF_00071">
    <property type="entry name" value="LepA"/>
    <property type="match status" value="1"/>
</dbReference>
<feature type="binding site" evidence="12">
    <location>
        <begin position="138"/>
        <end position="141"/>
    </location>
    <ligand>
        <name>GTP</name>
        <dbReference type="ChEBI" id="CHEBI:37565"/>
    </ligand>
</feature>
<dbReference type="Gene3D" id="2.40.30.10">
    <property type="entry name" value="Translation factors"/>
    <property type="match status" value="1"/>
</dbReference>
<dbReference type="GO" id="GO:0003746">
    <property type="term" value="F:translation elongation factor activity"/>
    <property type="evidence" value="ECO:0007669"/>
    <property type="project" value="UniProtKB-UniRule"/>
</dbReference>
<keyword evidence="3 12" id="KW-0547">Nucleotide-binding</keyword>
<evidence type="ECO:0000259" key="13">
    <source>
        <dbReference type="PROSITE" id="PS51722"/>
    </source>
</evidence>
<dbReference type="Proteomes" id="UP000315995">
    <property type="component" value="Chromosome"/>
</dbReference>
<dbReference type="Pfam" id="PF22042">
    <property type="entry name" value="EF-G_D2"/>
    <property type="match status" value="1"/>
</dbReference>
<organism evidence="14 15">
    <name type="scientific">Persicimonas caeni</name>
    <dbReference type="NCBI Taxonomy" id="2292766"/>
    <lineage>
        <taxon>Bacteria</taxon>
        <taxon>Deltaproteobacteria</taxon>
        <taxon>Bradymonadales</taxon>
        <taxon>Bradymonadaceae</taxon>
        <taxon>Persicimonas</taxon>
    </lineage>
</organism>
<keyword evidence="6 12" id="KW-0342">GTP-binding</keyword>
<dbReference type="SUPFAM" id="SSF50447">
    <property type="entry name" value="Translation proteins"/>
    <property type="match status" value="1"/>
</dbReference>
<accession>A0A4Y6Q173</accession>
<dbReference type="FunFam" id="2.40.30.10:FF:000015">
    <property type="entry name" value="Translation factor GUF1, mitochondrial"/>
    <property type="match status" value="1"/>
</dbReference>
<comment type="similarity">
    <text evidence="10">Belongs to the GTP-binding elongation factor family. LepA subfamily.</text>
</comment>
<comment type="similarity">
    <text evidence="1 12">Belongs to the TRAFAC class translation factor GTPase superfamily. Classic translation factor GTPase family. LepA subfamily.</text>
</comment>
<dbReference type="FunFam" id="3.40.50.300:FF:000078">
    <property type="entry name" value="Elongation factor 4"/>
    <property type="match status" value="1"/>
</dbReference>
<comment type="function">
    <text evidence="9 12">Required for accurate and efficient protein synthesis under certain stress conditions. May act as a fidelity factor of the translation reaction, by catalyzing a one-codon backward translocation of tRNAs on improperly translocated ribosomes. Back-translocation proceeds from a post-translocation (POST) complex to a pre-translocation (PRE) complex, thus giving elongation factor G a second chance to translocate the tRNAs correctly. Binds to ribosomes in a GTP-dependent manner.</text>
</comment>
<keyword evidence="14" id="KW-0251">Elongation factor</keyword>
<dbReference type="SUPFAM" id="SSF52540">
    <property type="entry name" value="P-loop containing nucleoside triphosphate hydrolases"/>
    <property type="match status" value="1"/>
</dbReference>
<dbReference type="Gene3D" id="3.30.70.870">
    <property type="entry name" value="Elongation Factor G (Translational Gtpase), domain 3"/>
    <property type="match status" value="1"/>
</dbReference>
<dbReference type="InterPro" id="IPR009000">
    <property type="entry name" value="Transl_B-barrel_sf"/>
</dbReference>
<evidence type="ECO:0000256" key="9">
    <source>
        <dbReference type="ARBA" id="ARBA00057626"/>
    </source>
</evidence>
<evidence type="ECO:0000256" key="12">
    <source>
        <dbReference type="HAMAP-Rule" id="MF_00071"/>
    </source>
</evidence>
<dbReference type="FunFam" id="3.30.70.240:FF:000007">
    <property type="entry name" value="Translation factor GUF1, mitochondrial"/>
    <property type="match status" value="1"/>
</dbReference>
<dbReference type="GO" id="GO:0045727">
    <property type="term" value="P:positive regulation of translation"/>
    <property type="evidence" value="ECO:0007669"/>
    <property type="project" value="UniProtKB-UniRule"/>
</dbReference>
<keyword evidence="2 12" id="KW-1003">Cell membrane</keyword>
<evidence type="ECO:0000256" key="10">
    <source>
        <dbReference type="ARBA" id="ARBA00061052"/>
    </source>
</evidence>
<dbReference type="EMBL" id="CP041186">
    <property type="protein sequence ID" value="QDG54326.1"/>
    <property type="molecule type" value="Genomic_DNA"/>
</dbReference>
<dbReference type="InterPro" id="IPR038363">
    <property type="entry name" value="LepA_C_sf"/>
</dbReference>
<keyword evidence="15" id="KW-1185">Reference proteome</keyword>
<dbReference type="Gene3D" id="3.30.70.240">
    <property type="match status" value="1"/>
</dbReference>
<dbReference type="AlphaFoldDB" id="A0A4Y6Q173"/>
<dbReference type="GO" id="GO:0005525">
    <property type="term" value="F:GTP binding"/>
    <property type="evidence" value="ECO:0007669"/>
    <property type="project" value="UniProtKB-UniRule"/>
</dbReference>
<evidence type="ECO:0000256" key="5">
    <source>
        <dbReference type="ARBA" id="ARBA00022917"/>
    </source>
</evidence>
<evidence type="ECO:0000256" key="8">
    <source>
        <dbReference type="ARBA" id="ARBA00050293"/>
    </source>
</evidence>
<dbReference type="InterPro" id="IPR006297">
    <property type="entry name" value="EF-4"/>
</dbReference>
<evidence type="ECO:0000256" key="4">
    <source>
        <dbReference type="ARBA" id="ARBA00022801"/>
    </source>
</evidence>
<dbReference type="NCBIfam" id="TIGR00231">
    <property type="entry name" value="small_GTP"/>
    <property type="match status" value="1"/>
</dbReference>
<comment type="subcellular location">
    <subcellularLocation>
        <location evidence="12">Cell membrane</location>
        <topology evidence="12">Peripheral membrane protein</topology>
        <orientation evidence="12">Cytoplasmic side</orientation>
    </subcellularLocation>
</comment>
<evidence type="ECO:0000256" key="6">
    <source>
        <dbReference type="ARBA" id="ARBA00023134"/>
    </source>
</evidence>
<dbReference type="FunFam" id="3.30.70.2570:FF:000001">
    <property type="entry name" value="Translation factor GUF1, mitochondrial"/>
    <property type="match status" value="1"/>
</dbReference>
<dbReference type="CDD" id="cd03699">
    <property type="entry name" value="EF4_II"/>
    <property type="match status" value="1"/>
</dbReference>
<dbReference type="Gene3D" id="3.40.50.300">
    <property type="entry name" value="P-loop containing nucleotide triphosphate hydrolases"/>
    <property type="match status" value="1"/>
</dbReference>
<dbReference type="InterPro" id="IPR041095">
    <property type="entry name" value="EFG_II"/>
</dbReference>
<dbReference type="Gene3D" id="3.30.70.2570">
    <property type="entry name" value="Elongation factor 4, C-terminal domain"/>
    <property type="match status" value="1"/>
</dbReference>
<dbReference type="SUPFAM" id="SSF54980">
    <property type="entry name" value="EF-G C-terminal domain-like"/>
    <property type="match status" value="2"/>
</dbReference>
<feature type="binding site" evidence="12">
    <location>
        <begin position="21"/>
        <end position="26"/>
    </location>
    <ligand>
        <name>GTP</name>
        <dbReference type="ChEBI" id="CHEBI:37565"/>
    </ligand>
</feature>
<feature type="domain" description="Tr-type G" evidence="13">
    <location>
        <begin position="9"/>
        <end position="191"/>
    </location>
</feature>
<keyword evidence="7 12" id="KW-0472">Membrane</keyword>
<dbReference type="InterPro" id="IPR053905">
    <property type="entry name" value="EF-G-like_DII"/>
</dbReference>
<evidence type="ECO:0000313" key="15">
    <source>
        <dbReference type="Proteomes" id="UP000315995"/>
    </source>
</evidence>
<sequence>MAKRKIDQNKIRNFSIIAHIDHGKSTLADRILDETRAIEARDKKEQFLDSMDLERERGITIKAQSVRLEYEADDGETYLLNLIDTPGHVDFTYEVSRSLQACEGAVLVVDASQGVEAQTVANVYLALDADLELIPVLNKIDLPAADVDRVKEDIEETIGLDATDAIPASAKNGIGIHEILEAVVDQVPPPEGDPNAPLKALVFDSWFDPYRGVINLVRVTQGTLKKGEKIKWMASGAKGDVEELGVYTPKPTAVDSLGPGEVGFVISMIKDVGLAKVGDTVTSAKNSADEPLPGFKDVKPMVFCGFFPVDSSDYDELKDALEKLSLNDSSVSFEPETSQALGFGFRCGFLGLLHMEIIQERLEREYDLDLITTAPSVVYNVFTKEGEVLKVENPSELPDVQDIDTIEEPYVRATIHVPPDHVGPVLKLCEERRGEQKDLRYSGPNRVILTYEIPMNEVMYDFYDRLKSCSRGYASLDYDVIGYRPGDLVKLDILVNKEVVDALSIIVHRDFAYDRGRALAKKLKEVIHQQLFEIPIQAAIGSRVVARETIRALRKNVTAKCYGGDVSRKRKLLERQKEGKKRMKQVGTVEIPQEAFLAVLSIDED</sequence>
<dbReference type="InterPro" id="IPR013842">
    <property type="entry name" value="LepA_CTD"/>
</dbReference>
<dbReference type="Pfam" id="PF14492">
    <property type="entry name" value="EFG_III"/>
    <property type="match status" value="1"/>
</dbReference>
<dbReference type="InterPro" id="IPR031157">
    <property type="entry name" value="G_TR_CS"/>
</dbReference>
<evidence type="ECO:0000256" key="11">
    <source>
        <dbReference type="ARBA" id="ARBA00066744"/>
    </source>
</evidence>
<evidence type="ECO:0000256" key="3">
    <source>
        <dbReference type="ARBA" id="ARBA00022741"/>
    </source>
</evidence>
<dbReference type="Pfam" id="PF06421">
    <property type="entry name" value="LepA_C"/>
    <property type="match status" value="1"/>
</dbReference>
<dbReference type="InterPro" id="IPR005225">
    <property type="entry name" value="Small_GTP-bd"/>
</dbReference>
<dbReference type="FunFam" id="3.30.70.870:FF:000004">
    <property type="entry name" value="Translation factor GUF1, mitochondrial"/>
    <property type="match status" value="1"/>
</dbReference>
<accession>A0A5B8YFJ3</accession>
<dbReference type="InterPro" id="IPR000640">
    <property type="entry name" value="EFG_V-like"/>
</dbReference>
<dbReference type="GO" id="GO:0003924">
    <property type="term" value="F:GTPase activity"/>
    <property type="evidence" value="ECO:0007669"/>
    <property type="project" value="UniProtKB-UniRule"/>
</dbReference>
<dbReference type="PANTHER" id="PTHR43512">
    <property type="entry name" value="TRANSLATION FACTOR GUF1-RELATED"/>
    <property type="match status" value="1"/>
</dbReference>
<keyword evidence="4 12" id="KW-0378">Hydrolase</keyword>
<evidence type="ECO:0000256" key="7">
    <source>
        <dbReference type="ARBA" id="ARBA00023136"/>
    </source>
</evidence>
<keyword evidence="5 12" id="KW-0648">Protein biosynthesis</keyword>
<dbReference type="PROSITE" id="PS00301">
    <property type="entry name" value="G_TR_1"/>
    <property type="match status" value="1"/>
</dbReference>
<dbReference type="RefSeq" id="WP_141200770.1">
    <property type="nucleotide sequence ID" value="NZ_CP041186.1"/>
</dbReference>
<protein>
    <recommendedName>
        <fullName evidence="11 12">Elongation factor 4</fullName>
        <shortName evidence="12">EF-4</shortName>
        <ecNumber evidence="11 12">3.6.5.n1</ecNumber>
    </recommendedName>
    <alternativeName>
        <fullName evidence="12">Ribosomal back-translocase LepA</fullName>
    </alternativeName>
</protein>
<dbReference type="CDD" id="cd01890">
    <property type="entry name" value="LepA"/>
    <property type="match status" value="1"/>
</dbReference>
<dbReference type="PROSITE" id="PS51722">
    <property type="entry name" value="G_TR_2"/>
    <property type="match status" value="1"/>
</dbReference>
<evidence type="ECO:0000256" key="2">
    <source>
        <dbReference type="ARBA" id="ARBA00022475"/>
    </source>
</evidence>